<dbReference type="InterPro" id="IPR017441">
    <property type="entry name" value="Protein_kinase_ATP_BS"/>
</dbReference>
<dbReference type="FunFam" id="3.30.200.20:FF:000154">
    <property type="entry name" value="probable serine/threonine-protein kinase At4g35230"/>
    <property type="match status" value="1"/>
</dbReference>
<dbReference type="Proteomes" id="UP001408789">
    <property type="component" value="Unassembled WGS sequence"/>
</dbReference>
<evidence type="ECO:0000256" key="10">
    <source>
        <dbReference type="ARBA" id="ARBA00022707"/>
    </source>
</evidence>
<keyword evidence="26" id="KW-1185">Reference proteome</keyword>
<dbReference type="PROSITE" id="PS00107">
    <property type="entry name" value="PROTEIN_KINASE_ATP"/>
    <property type="match status" value="1"/>
</dbReference>
<dbReference type="CDD" id="cd14066">
    <property type="entry name" value="STKc_IRAK"/>
    <property type="match status" value="1"/>
</dbReference>
<keyword evidence="8" id="KW-0808">Transferase</keyword>
<dbReference type="InterPro" id="IPR011990">
    <property type="entry name" value="TPR-like_helical_dom_sf"/>
</dbReference>
<keyword evidence="14 22" id="KW-0067">ATP-binding</keyword>
<evidence type="ECO:0000256" key="23">
    <source>
        <dbReference type="SAM" id="MobiDB-lite"/>
    </source>
</evidence>
<evidence type="ECO:0000259" key="24">
    <source>
        <dbReference type="PROSITE" id="PS50011"/>
    </source>
</evidence>
<evidence type="ECO:0000256" key="17">
    <source>
        <dbReference type="ARBA" id="ARBA00023170"/>
    </source>
</evidence>
<dbReference type="InterPro" id="IPR001245">
    <property type="entry name" value="Ser-Thr/Tyr_kinase_cat_dom"/>
</dbReference>
<keyword evidence="11" id="KW-0732">Signal</keyword>
<evidence type="ECO:0000256" key="7">
    <source>
        <dbReference type="ARBA" id="ARBA00022626"/>
    </source>
</evidence>
<evidence type="ECO:0000256" key="12">
    <source>
        <dbReference type="ARBA" id="ARBA00022741"/>
    </source>
</evidence>
<dbReference type="Pfam" id="PF07714">
    <property type="entry name" value="PK_Tyr_Ser-Thr"/>
    <property type="match status" value="2"/>
</dbReference>
<dbReference type="Gene3D" id="1.10.510.10">
    <property type="entry name" value="Transferase(Phosphotransferase) domain 1"/>
    <property type="match status" value="2"/>
</dbReference>
<dbReference type="EC" id="2.7.11.1" evidence="4"/>
<dbReference type="InterPro" id="IPR011009">
    <property type="entry name" value="Kinase-like_dom_sf"/>
</dbReference>
<feature type="domain" description="Protein kinase" evidence="24">
    <location>
        <begin position="29"/>
        <end position="309"/>
    </location>
</feature>
<dbReference type="GO" id="GO:0009742">
    <property type="term" value="P:brassinosteroid mediated signaling pathway"/>
    <property type="evidence" value="ECO:0007669"/>
    <property type="project" value="UniProtKB-KW"/>
</dbReference>
<dbReference type="InterPro" id="IPR008271">
    <property type="entry name" value="Ser/Thr_kinase_AS"/>
</dbReference>
<keyword evidence="17" id="KW-0675">Receptor</keyword>
<evidence type="ECO:0000256" key="11">
    <source>
        <dbReference type="ARBA" id="ARBA00022729"/>
    </source>
</evidence>
<feature type="domain" description="Protein kinase" evidence="24">
    <location>
        <begin position="406"/>
        <end position="661"/>
    </location>
</feature>
<dbReference type="SUPFAM" id="SSF56112">
    <property type="entry name" value="Protein kinase-like (PK-like)"/>
    <property type="match status" value="2"/>
</dbReference>
<dbReference type="PANTHER" id="PTHR45863:SF35">
    <property type="entry name" value="TETRATRICOPEPTIDE-LIKE HELICAL DOMAIN-CONTAINING PROTEIN-RELATED"/>
    <property type="match status" value="1"/>
</dbReference>
<organism evidence="25 26">
    <name type="scientific">Deinandra increscens subsp. villosa</name>
    <dbReference type="NCBI Taxonomy" id="3103831"/>
    <lineage>
        <taxon>Eukaryota</taxon>
        <taxon>Viridiplantae</taxon>
        <taxon>Streptophyta</taxon>
        <taxon>Embryophyta</taxon>
        <taxon>Tracheophyta</taxon>
        <taxon>Spermatophyta</taxon>
        <taxon>Magnoliopsida</taxon>
        <taxon>eudicotyledons</taxon>
        <taxon>Gunneridae</taxon>
        <taxon>Pentapetalae</taxon>
        <taxon>asterids</taxon>
        <taxon>campanulids</taxon>
        <taxon>Asterales</taxon>
        <taxon>Asteraceae</taxon>
        <taxon>Asteroideae</taxon>
        <taxon>Heliantheae alliance</taxon>
        <taxon>Madieae</taxon>
        <taxon>Madiinae</taxon>
        <taxon>Deinandra</taxon>
    </lineage>
</organism>
<evidence type="ECO:0000256" key="15">
    <source>
        <dbReference type="ARBA" id="ARBA00022989"/>
    </source>
</evidence>
<evidence type="ECO:0000256" key="14">
    <source>
        <dbReference type="ARBA" id="ARBA00022840"/>
    </source>
</evidence>
<dbReference type="FunFam" id="1.10.510.10:FF:000069">
    <property type="entry name" value="probable serine/threonine-protein kinase At5g41260"/>
    <property type="match status" value="1"/>
</dbReference>
<dbReference type="SUPFAM" id="SSF48452">
    <property type="entry name" value="TPR-like"/>
    <property type="match status" value="1"/>
</dbReference>
<dbReference type="GO" id="GO:0005524">
    <property type="term" value="F:ATP binding"/>
    <property type="evidence" value="ECO:0007669"/>
    <property type="project" value="UniProtKB-UniRule"/>
</dbReference>
<dbReference type="PROSITE" id="PS50011">
    <property type="entry name" value="PROTEIN_KINASE_DOM"/>
    <property type="match status" value="2"/>
</dbReference>
<comment type="caution">
    <text evidence="25">The sequence shown here is derived from an EMBL/GenBank/DDBJ whole genome shotgun (WGS) entry which is preliminary data.</text>
</comment>
<keyword evidence="7" id="KW-1070">Brassinosteroid signaling pathway</keyword>
<name>A0AAP0D4T1_9ASTR</name>
<dbReference type="GO" id="GO:0004674">
    <property type="term" value="F:protein serine/threonine kinase activity"/>
    <property type="evidence" value="ECO:0007669"/>
    <property type="project" value="UniProtKB-KW"/>
</dbReference>
<comment type="subcellular location">
    <subcellularLocation>
        <location evidence="1">Cell membrane</location>
        <topology evidence="1">Lipid-anchor</topology>
    </subcellularLocation>
    <subcellularLocation>
        <location evidence="2">Membrane</location>
        <topology evidence="2">Single-pass type I membrane protein</topology>
    </subcellularLocation>
</comment>
<feature type="compositionally biased region" description="Basic and acidic residues" evidence="23">
    <location>
        <begin position="358"/>
        <end position="369"/>
    </location>
</feature>
<keyword evidence="5" id="KW-1003">Cell membrane</keyword>
<proteinExistence type="inferred from homology"/>
<gene>
    <name evidence="25" type="ORF">SSX86_015253</name>
</gene>
<evidence type="ECO:0000256" key="5">
    <source>
        <dbReference type="ARBA" id="ARBA00022475"/>
    </source>
</evidence>
<dbReference type="PANTHER" id="PTHR45863">
    <property type="entry name" value="SERINE/THREONINE-PROTEIN KINASE BSK5"/>
    <property type="match status" value="1"/>
</dbReference>
<evidence type="ECO:0000256" key="4">
    <source>
        <dbReference type="ARBA" id="ARBA00012513"/>
    </source>
</evidence>
<feature type="binding site" evidence="22">
    <location>
        <position position="61"/>
    </location>
    <ligand>
        <name>ATP</name>
        <dbReference type="ChEBI" id="CHEBI:30616"/>
    </ligand>
</feature>
<dbReference type="FunFam" id="1.10.510.10:FF:000287">
    <property type="entry name" value="probable LRR receptor-like serine/threonine-protein kinase RKF3"/>
    <property type="match status" value="1"/>
</dbReference>
<evidence type="ECO:0000256" key="6">
    <source>
        <dbReference type="ARBA" id="ARBA00022527"/>
    </source>
</evidence>
<comment type="catalytic activity">
    <reaction evidence="20">
        <text>L-threonyl-[protein] + ATP = O-phospho-L-threonyl-[protein] + ADP + H(+)</text>
        <dbReference type="Rhea" id="RHEA:46608"/>
        <dbReference type="Rhea" id="RHEA-COMP:11060"/>
        <dbReference type="Rhea" id="RHEA-COMP:11605"/>
        <dbReference type="ChEBI" id="CHEBI:15378"/>
        <dbReference type="ChEBI" id="CHEBI:30013"/>
        <dbReference type="ChEBI" id="CHEBI:30616"/>
        <dbReference type="ChEBI" id="CHEBI:61977"/>
        <dbReference type="ChEBI" id="CHEBI:456216"/>
        <dbReference type="EC" id="2.7.11.1"/>
    </reaction>
</comment>
<dbReference type="InterPro" id="IPR000719">
    <property type="entry name" value="Prot_kinase_dom"/>
</dbReference>
<comment type="catalytic activity">
    <reaction evidence="21">
        <text>L-seryl-[protein] + ATP = O-phospho-L-seryl-[protein] + ADP + H(+)</text>
        <dbReference type="Rhea" id="RHEA:17989"/>
        <dbReference type="Rhea" id="RHEA-COMP:9863"/>
        <dbReference type="Rhea" id="RHEA-COMP:11604"/>
        <dbReference type="ChEBI" id="CHEBI:15378"/>
        <dbReference type="ChEBI" id="CHEBI:29999"/>
        <dbReference type="ChEBI" id="CHEBI:30616"/>
        <dbReference type="ChEBI" id="CHEBI:83421"/>
        <dbReference type="ChEBI" id="CHEBI:456216"/>
        <dbReference type="EC" id="2.7.11.1"/>
    </reaction>
</comment>
<evidence type="ECO:0000256" key="1">
    <source>
        <dbReference type="ARBA" id="ARBA00004193"/>
    </source>
</evidence>
<dbReference type="Pfam" id="PF25575">
    <property type="entry name" value="TPR_BSK1_C"/>
    <property type="match status" value="1"/>
</dbReference>
<dbReference type="GO" id="GO:0005886">
    <property type="term" value="C:plasma membrane"/>
    <property type="evidence" value="ECO:0007669"/>
    <property type="project" value="UniProtKB-SubCell"/>
</dbReference>
<evidence type="ECO:0000256" key="16">
    <source>
        <dbReference type="ARBA" id="ARBA00023136"/>
    </source>
</evidence>
<keyword evidence="16" id="KW-0472">Membrane</keyword>
<evidence type="ECO:0000256" key="22">
    <source>
        <dbReference type="PROSITE-ProRule" id="PRU10141"/>
    </source>
</evidence>
<keyword evidence="13" id="KW-0418">Kinase</keyword>
<protein>
    <recommendedName>
        <fullName evidence="4">non-specific serine/threonine protein kinase</fullName>
        <ecNumber evidence="4">2.7.11.1</ecNumber>
    </recommendedName>
</protein>
<evidence type="ECO:0000256" key="2">
    <source>
        <dbReference type="ARBA" id="ARBA00004479"/>
    </source>
</evidence>
<evidence type="ECO:0000256" key="13">
    <source>
        <dbReference type="ARBA" id="ARBA00022777"/>
    </source>
</evidence>
<evidence type="ECO:0000313" key="26">
    <source>
        <dbReference type="Proteomes" id="UP001408789"/>
    </source>
</evidence>
<keyword evidence="15" id="KW-1133">Transmembrane helix</keyword>
<evidence type="ECO:0000256" key="18">
    <source>
        <dbReference type="ARBA" id="ARBA00023180"/>
    </source>
</evidence>
<dbReference type="Gene3D" id="1.25.40.10">
    <property type="entry name" value="Tetratricopeptide repeat domain"/>
    <property type="match status" value="1"/>
</dbReference>
<feature type="region of interest" description="Disordered" evidence="23">
    <location>
        <begin position="358"/>
        <end position="384"/>
    </location>
</feature>
<evidence type="ECO:0000256" key="9">
    <source>
        <dbReference type="ARBA" id="ARBA00022692"/>
    </source>
</evidence>
<sequence>MEAEMSSHPFPQLCRQFSIDEVLLATQNFDDALVVGEGGFGKVYKATITVENGATYIVAIKRLDHESSQGAPEFWAEVKMLTNLRHCNLVSLIGFCNDNSEMILIYEFMPHGTLDGHLQKHGTSMSWVQRLNISIGAARGLHYLHTGTGTQHGVIHRDVKSSNILLDKDYAAKISDFGLSKIGSTNASHTYVNTLVRGTFGYLDPEYFLTGRLTRKSDVFAFGVVLFELLCGRAALDKGLDDDECSLVKWAHESIEKGKLFEIIDLNIKSQIFPKCLKVFVQIADRCLNSESKKRPTMAEIVVALELSLTLQNKFDSRVKPAAGILSISRIMKWPFISPDVNSGQNDRKALVINEDTVEHSSLSKEDPFNHVPENGGRESDKPKLPAFKEYKFDQLSSATHGFSVENIVSENGKKGPNVVFKGKLDDDDHLIAIKRFHRSAWRDTRQFLDEAKAVGQLRSERLANLLGCCFEGNERLLVAEFMPHETLSKHLFHWESQPLNWAMRLRVALYLAQALDYCSTKGRPLYHDLDACRVLFDLECNPRLSCFGLMKNNQDEKSYNIGLAYTPPEYMKTGSMIAESVIYSFGTILLDLLSGKHIPPSHALDLINENNFLMLMDSHLEGHFSNDDGTELVRIVSHCLQYKPQERPDAKFVVAALTLLQKQTDVSSRELLGISKELTPAKQILNLSPLGDACQRMDLTAIHQILLNLGYKDDDPATKNLSYRTWTSEVQLAINYKKDGDNAFKDKDYTTAIKCYTSLIGNGIMVTPTTYVRRCLSYLMINNAQEALKDAMQAEAGIPRWKIAFYLQAAALFSLGMNEDGHEALKMGALLESERK</sequence>
<keyword evidence="6" id="KW-0723">Serine/threonine-protein kinase</keyword>
<dbReference type="InterPro" id="IPR045845">
    <property type="entry name" value="BSK"/>
</dbReference>
<evidence type="ECO:0000256" key="19">
    <source>
        <dbReference type="ARBA" id="ARBA00023288"/>
    </source>
</evidence>
<evidence type="ECO:0000256" key="20">
    <source>
        <dbReference type="ARBA" id="ARBA00047899"/>
    </source>
</evidence>
<evidence type="ECO:0000256" key="3">
    <source>
        <dbReference type="ARBA" id="ARBA00008684"/>
    </source>
</evidence>
<dbReference type="SMART" id="SM00220">
    <property type="entry name" value="S_TKc"/>
    <property type="match status" value="1"/>
</dbReference>
<reference evidence="25 26" key="1">
    <citation type="submission" date="2024-04" db="EMBL/GenBank/DDBJ databases">
        <title>The reference genome of an endangered Asteraceae, Deinandra increscens subsp. villosa, native to the Central Coast of California.</title>
        <authorList>
            <person name="Guilliams M."/>
            <person name="Hasenstab-Lehman K."/>
            <person name="Meyer R."/>
            <person name="Mcevoy S."/>
        </authorList>
    </citation>
    <scope>NUCLEOTIDE SEQUENCE [LARGE SCALE GENOMIC DNA]</scope>
    <source>
        <tissue evidence="25">Leaf</tissue>
    </source>
</reference>
<dbReference type="EMBL" id="JBCNJP010000016">
    <property type="protein sequence ID" value="KAK9065852.1"/>
    <property type="molecule type" value="Genomic_DNA"/>
</dbReference>
<dbReference type="InterPro" id="IPR058209">
    <property type="entry name" value="TPR_BSK1_C"/>
</dbReference>
<keyword evidence="19" id="KW-0449">Lipoprotein</keyword>
<keyword evidence="12 22" id="KW-0547">Nucleotide-binding</keyword>
<dbReference type="PROSITE" id="PS00108">
    <property type="entry name" value="PROTEIN_KINASE_ST"/>
    <property type="match status" value="1"/>
</dbReference>
<evidence type="ECO:0000256" key="8">
    <source>
        <dbReference type="ARBA" id="ARBA00022679"/>
    </source>
</evidence>
<keyword evidence="9" id="KW-0812">Transmembrane</keyword>
<dbReference type="FunFam" id="3.30.200.20:FF:000039">
    <property type="entry name" value="receptor-like protein kinase FERONIA"/>
    <property type="match status" value="1"/>
</dbReference>
<keyword evidence="18" id="KW-0325">Glycoprotein</keyword>
<evidence type="ECO:0000313" key="25">
    <source>
        <dbReference type="EMBL" id="KAK9065852.1"/>
    </source>
</evidence>
<evidence type="ECO:0000256" key="21">
    <source>
        <dbReference type="ARBA" id="ARBA00048679"/>
    </source>
</evidence>
<keyword evidence="10" id="KW-0519">Myristate</keyword>
<comment type="similarity">
    <text evidence="3">Belongs to the protein kinase superfamily. Ser/Thr protein kinase family.</text>
</comment>
<accession>A0AAP0D4T1</accession>
<dbReference type="AlphaFoldDB" id="A0AAP0D4T1"/>
<dbReference type="Gene3D" id="3.30.200.20">
    <property type="entry name" value="Phosphorylase Kinase, domain 1"/>
    <property type="match status" value="2"/>
</dbReference>